<proteinExistence type="predicted"/>
<evidence type="ECO:0000313" key="2">
    <source>
        <dbReference type="Proteomes" id="UP000221961"/>
    </source>
</evidence>
<evidence type="ECO:0000313" key="1">
    <source>
        <dbReference type="EMBL" id="ATL67355.1"/>
    </source>
</evidence>
<dbReference type="Proteomes" id="UP000221961">
    <property type="component" value="Chromosome"/>
</dbReference>
<protein>
    <submittedName>
        <fullName evidence="1">Uncharacterized protein</fullName>
    </submittedName>
</protein>
<accession>A0A291RJ55</accession>
<organism evidence="1 2">
    <name type="scientific">Nocardia terpenica</name>
    <dbReference type="NCBI Taxonomy" id="455432"/>
    <lineage>
        <taxon>Bacteria</taxon>
        <taxon>Bacillati</taxon>
        <taxon>Actinomycetota</taxon>
        <taxon>Actinomycetes</taxon>
        <taxon>Mycobacteriales</taxon>
        <taxon>Nocardiaceae</taxon>
        <taxon>Nocardia</taxon>
    </lineage>
</organism>
<sequence length="146" mass="15405">MARSLVSGEREDLIGVSITGRLDRIEVLPYDPGQVQLDGLQCTTYILISPYRHAERPNPLLAKLPELGPVQVATAGFEEWSGQLPVDVSLTVAPINGITTAMPAVAGHRDWHAVCGPTECRGQLPVHDPAAAEGAIAGASTCEMGP</sequence>
<dbReference type="KEGG" id="ntp:CRH09_15280"/>
<name>A0A291RJ55_9NOCA</name>
<dbReference type="AlphaFoldDB" id="A0A291RJ55"/>
<reference evidence="1 2" key="1">
    <citation type="submission" date="2017-10" db="EMBL/GenBank/DDBJ databases">
        <title>Comparative genomics between pathogenic Norcardia.</title>
        <authorList>
            <person name="Zeng L."/>
        </authorList>
    </citation>
    <scope>NUCLEOTIDE SEQUENCE [LARGE SCALE GENOMIC DNA]</scope>
    <source>
        <strain evidence="1 2">NC_YFY_NT001</strain>
    </source>
</reference>
<gene>
    <name evidence="1" type="ORF">CRH09_15280</name>
</gene>
<dbReference type="EMBL" id="CP023778">
    <property type="protein sequence ID" value="ATL67355.1"/>
    <property type="molecule type" value="Genomic_DNA"/>
</dbReference>